<accession>A0A1W1Y0K9</accession>
<dbReference type="EMBL" id="FWXD01000039">
    <property type="protein sequence ID" value="SMC29665.1"/>
    <property type="molecule type" value="Genomic_DNA"/>
</dbReference>
<gene>
    <name evidence="1" type="ORF">SAMN02745857_04000</name>
</gene>
<keyword evidence="2" id="KW-1185">Reference proteome</keyword>
<organism evidence="1 2">
    <name type="scientific">Andreprevotia lacus DSM 23236</name>
    <dbReference type="NCBI Taxonomy" id="1121001"/>
    <lineage>
        <taxon>Bacteria</taxon>
        <taxon>Pseudomonadati</taxon>
        <taxon>Pseudomonadota</taxon>
        <taxon>Betaproteobacteria</taxon>
        <taxon>Neisseriales</taxon>
        <taxon>Chitinibacteraceae</taxon>
        <taxon>Andreprevotia</taxon>
    </lineage>
</organism>
<dbReference type="AlphaFoldDB" id="A0A1W1Y0K9"/>
<sequence>MAGYADFSDLGKLLKTYQYVFEKARYHYELYENYTLDEQHELEVLWLQIGAPPKEAVVQYHPYELLGLIAGLSSFIEACLRKLACAAN</sequence>
<evidence type="ECO:0000313" key="1">
    <source>
        <dbReference type="EMBL" id="SMC29665.1"/>
    </source>
</evidence>
<protein>
    <submittedName>
        <fullName evidence="1">Uncharacterized protein</fullName>
    </submittedName>
</protein>
<name>A0A1W1Y0K9_9NEIS</name>
<proteinExistence type="predicted"/>
<reference evidence="1 2" key="1">
    <citation type="submission" date="2017-04" db="EMBL/GenBank/DDBJ databases">
        <authorList>
            <person name="Afonso C.L."/>
            <person name="Miller P.J."/>
            <person name="Scott M.A."/>
            <person name="Spackman E."/>
            <person name="Goraichik I."/>
            <person name="Dimitrov K.M."/>
            <person name="Suarez D.L."/>
            <person name="Swayne D.E."/>
        </authorList>
    </citation>
    <scope>NUCLEOTIDE SEQUENCE [LARGE SCALE GENOMIC DNA]</scope>
    <source>
        <strain evidence="1 2">DSM 23236</strain>
    </source>
</reference>
<evidence type="ECO:0000313" key="2">
    <source>
        <dbReference type="Proteomes" id="UP000192761"/>
    </source>
</evidence>
<dbReference type="Proteomes" id="UP000192761">
    <property type="component" value="Unassembled WGS sequence"/>
</dbReference>